<keyword evidence="2" id="KW-1185">Reference proteome</keyword>
<evidence type="ECO:0000313" key="2">
    <source>
        <dbReference type="Proteomes" id="UP000199206"/>
    </source>
</evidence>
<gene>
    <name evidence="1" type="ORF">SAMN05192583_1079</name>
</gene>
<dbReference type="EMBL" id="FOCF01000002">
    <property type="protein sequence ID" value="SEM74664.1"/>
    <property type="molecule type" value="Genomic_DNA"/>
</dbReference>
<protein>
    <submittedName>
        <fullName evidence="1">Uncharacterized protein</fullName>
    </submittedName>
</protein>
<reference evidence="2" key="1">
    <citation type="submission" date="2016-10" db="EMBL/GenBank/DDBJ databases">
        <authorList>
            <person name="Varghese N."/>
            <person name="Submissions S."/>
        </authorList>
    </citation>
    <scope>NUCLEOTIDE SEQUENCE [LARGE SCALE GENOMIC DNA]</scope>
    <source>
        <strain evidence="2">S6-262</strain>
    </source>
</reference>
<sequence length="158" mass="16817">MAQGAGLRPLLRRMAALPVEERVRLLRALTEGGQRSLVHHWPSWAHDGQLAPAGDWRVWLIRAGRGFGKTRAGAEWVSALARATPGGRIALVGATAGDVARVMVEGESGLIAVAHAGERYHWSRDQGVFTFASGAKAFVYSAVAPDPPTFADVRGRGG</sequence>
<accession>A0A1H8AXM2</accession>
<dbReference type="STRING" id="1166340.SAMN05192583_1079"/>
<proteinExistence type="predicted"/>
<dbReference type="AlphaFoldDB" id="A0A1H8AXM2"/>
<dbReference type="Proteomes" id="UP000199206">
    <property type="component" value="Unassembled WGS sequence"/>
</dbReference>
<dbReference type="Pfam" id="PF03237">
    <property type="entry name" value="Terminase_6N"/>
    <property type="match status" value="1"/>
</dbReference>
<organism evidence="1 2">
    <name type="scientific">Sphingomonas gellani</name>
    <dbReference type="NCBI Taxonomy" id="1166340"/>
    <lineage>
        <taxon>Bacteria</taxon>
        <taxon>Pseudomonadati</taxon>
        <taxon>Pseudomonadota</taxon>
        <taxon>Alphaproteobacteria</taxon>
        <taxon>Sphingomonadales</taxon>
        <taxon>Sphingomonadaceae</taxon>
        <taxon>Sphingomonas</taxon>
    </lineage>
</organism>
<evidence type="ECO:0000313" key="1">
    <source>
        <dbReference type="EMBL" id="SEM74664.1"/>
    </source>
</evidence>
<name>A0A1H8AXM2_9SPHN</name>